<dbReference type="EMBL" id="MU007060">
    <property type="protein sequence ID" value="KAF2427430.1"/>
    <property type="molecule type" value="Genomic_DNA"/>
</dbReference>
<feature type="domain" description="Heterokaryon incompatibility" evidence="1">
    <location>
        <begin position="44"/>
        <end position="96"/>
    </location>
</feature>
<organism evidence="2 3">
    <name type="scientific">Tothia fuscella</name>
    <dbReference type="NCBI Taxonomy" id="1048955"/>
    <lineage>
        <taxon>Eukaryota</taxon>
        <taxon>Fungi</taxon>
        <taxon>Dikarya</taxon>
        <taxon>Ascomycota</taxon>
        <taxon>Pezizomycotina</taxon>
        <taxon>Dothideomycetes</taxon>
        <taxon>Pleosporomycetidae</taxon>
        <taxon>Venturiales</taxon>
        <taxon>Cylindrosympodiaceae</taxon>
        <taxon>Tothia</taxon>
    </lineage>
</organism>
<dbReference type="Proteomes" id="UP000800235">
    <property type="component" value="Unassembled WGS sequence"/>
</dbReference>
<evidence type="ECO:0000259" key="1">
    <source>
        <dbReference type="Pfam" id="PF06985"/>
    </source>
</evidence>
<reference evidence="2" key="1">
    <citation type="journal article" date="2020" name="Stud. Mycol.">
        <title>101 Dothideomycetes genomes: a test case for predicting lifestyles and emergence of pathogens.</title>
        <authorList>
            <person name="Haridas S."/>
            <person name="Albert R."/>
            <person name="Binder M."/>
            <person name="Bloem J."/>
            <person name="Labutti K."/>
            <person name="Salamov A."/>
            <person name="Andreopoulos B."/>
            <person name="Baker S."/>
            <person name="Barry K."/>
            <person name="Bills G."/>
            <person name="Bluhm B."/>
            <person name="Cannon C."/>
            <person name="Castanera R."/>
            <person name="Culley D."/>
            <person name="Daum C."/>
            <person name="Ezra D."/>
            <person name="Gonzalez J."/>
            <person name="Henrissat B."/>
            <person name="Kuo A."/>
            <person name="Liang C."/>
            <person name="Lipzen A."/>
            <person name="Lutzoni F."/>
            <person name="Magnuson J."/>
            <person name="Mondo S."/>
            <person name="Nolan M."/>
            <person name="Ohm R."/>
            <person name="Pangilinan J."/>
            <person name="Park H.-J."/>
            <person name="Ramirez L."/>
            <person name="Alfaro M."/>
            <person name="Sun H."/>
            <person name="Tritt A."/>
            <person name="Yoshinaga Y."/>
            <person name="Zwiers L.-H."/>
            <person name="Turgeon B."/>
            <person name="Goodwin S."/>
            <person name="Spatafora J."/>
            <person name="Crous P."/>
            <person name="Grigoriev I."/>
        </authorList>
    </citation>
    <scope>NUCLEOTIDE SEQUENCE</scope>
    <source>
        <strain evidence="2">CBS 130266</strain>
    </source>
</reference>
<gene>
    <name evidence="2" type="ORF">EJ08DRAFT_651488</name>
</gene>
<dbReference type="PANTHER" id="PTHR24148:SF64">
    <property type="entry name" value="HETEROKARYON INCOMPATIBILITY DOMAIN-CONTAINING PROTEIN"/>
    <property type="match status" value="1"/>
</dbReference>
<evidence type="ECO:0000313" key="2">
    <source>
        <dbReference type="EMBL" id="KAF2427430.1"/>
    </source>
</evidence>
<accession>A0A9P4TWE0</accession>
<keyword evidence="3" id="KW-1185">Reference proteome</keyword>
<proteinExistence type="predicted"/>
<protein>
    <recommendedName>
        <fullName evidence="1">Heterokaryon incompatibility domain-containing protein</fullName>
    </recommendedName>
</protein>
<sequence>MEPKFDPKRQIRVLILEPGEPESISARFTFVSLQQREADNPELWEAILYRWEHDTSSQRSILLNGSPFSVAENVFKMLNELQRPSEPRHLWIDAICS</sequence>
<name>A0A9P4TWE0_9PEZI</name>
<dbReference type="InterPro" id="IPR010730">
    <property type="entry name" value="HET"/>
</dbReference>
<evidence type="ECO:0000313" key="3">
    <source>
        <dbReference type="Proteomes" id="UP000800235"/>
    </source>
</evidence>
<dbReference type="OrthoDB" id="2157530at2759"/>
<dbReference type="PANTHER" id="PTHR24148">
    <property type="entry name" value="ANKYRIN REPEAT DOMAIN-CONTAINING PROTEIN 39 HOMOLOG-RELATED"/>
    <property type="match status" value="1"/>
</dbReference>
<dbReference type="AlphaFoldDB" id="A0A9P4TWE0"/>
<dbReference type="InterPro" id="IPR052895">
    <property type="entry name" value="HetReg/Transcr_Mod"/>
</dbReference>
<dbReference type="Pfam" id="PF06985">
    <property type="entry name" value="HET"/>
    <property type="match status" value="1"/>
</dbReference>
<comment type="caution">
    <text evidence="2">The sequence shown here is derived from an EMBL/GenBank/DDBJ whole genome shotgun (WGS) entry which is preliminary data.</text>
</comment>